<reference evidence="1 2" key="1">
    <citation type="submission" date="2018-11" db="EMBL/GenBank/DDBJ databases">
        <title>Gordonia insulae sp. nov., isolated from an island soil.</title>
        <authorList>
            <person name="Kim Y.S."/>
            <person name="Kim S.B."/>
        </authorList>
    </citation>
    <scope>NUCLEOTIDE SEQUENCE [LARGE SCALE GENOMIC DNA]</scope>
    <source>
        <strain evidence="1 2">MMS17-SY073</strain>
    </source>
</reference>
<protein>
    <submittedName>
        <fullName evidence="1">Uncharacterized protein</fullName>
    </submittedName>
</protein>
<evidence type="ECO:0000313" key="1">
    <source>
        <dbReference type="EMBL" id="AZG44821.1"/>
    </source>
</evidence>
<dbReference type="Proteomes" id="UP000271469">
    <property type="component" value="Chromosome"/>
</dbReference>
<evidence type="ECO:0000313" key="2">
    <source>
        <dbReference type="Proteomes" id="UP000271469"/>
    </source>
</evidence>
<organism evidence="1 2">
    <name type="scientific">Gordonia insulae</name>
    <dbReference type="NCBI Taxonomy" id="2420509"/>
    <lineage>
        <taxon>Bacteria</taxon>
        <taxon>Bacillati</taxon>
        <taxon>Actinomycetota</taxon>
        <taxon>Actinomycetes</taxon>
        <taxon>Mycobacteriales</taxon>
        <taxon>Gordoniaceae</taxon>
        <taxon>Gordonia</taxon>
    </lineage>
</organism>
<dbReference type="RefSeq" id="WP_124707626.1">
    <property type="nucleotide sequence ID" value="NZ_CP033972.1"/>
</dbReference>
<name>A0A3G8JIA1_9ACTN</name>
<sequence length="179" mass="19541">MTAKPPTMTQYRNVCHDMLRAASSAGYPVLIDRNAHPAVVLGCGVALVIAAGQRTDTGLEELLDECTEMAFFVGSALTPPDCRVDLNDQERALAKAVLKLVREFHNQPAVLLFDRAFNYVAERDLADTLGLISVVVQLLQYIETLKPGVLGALDGELEMQAWVDRASEQLVTATDLEDL</sequence>
<dbReference type="AlphaFoldDB" id="A0A3G8JIA1"/>
<keyword evidence="2" id="KW-1185">Reference proteome</keyword>
<proteinExistence type="predicted"/>
<accession>A0A3G8JIA1</accession>
<dbReference type="KEGG" id="gom:D7316_01412"/>
<dbReference type="EMBL" id="CP033972">
    <property type="protein sequence ID" value="AZG44821.1"/>
    <property type="molecule type" value="Genomic_DNA"/>
</dbReference>
<gene>
    <name evidence="1" type="ORF">D7316_01412</name>
</gene>